<keyword evidence="5" id="KW-1015">Disulfide bond</keyword>
<evidence type="ECO:0000256" key="2">
    <source>
        <dbReference type="ARBA" id="ARBA00022559"/>
    </source>
</evidence>
<proteinExistence type="inferred from homology"/>
<dbReference type="Gene3D" id="3.40.30.10">
    <property type="entry name" value="Glutaredoxin"/>
    <property type="match status" value="1"/>
</dbReference>
<dbReference type="InterPro" id="IPR050924">
    <property type="entry name" value="Peroxiredoxin_BCP/PrxQ"/>
</dbReference>
<name>V5HVH5_BYSSN</name>
<reference evidence="12" key="1">
    <citation type="journal article" date="2014" name="Genome Announc.">
        <title>Draft genome sequence of the formaldehyde-resistant fungus Byssochlamys spectabilis No. 5 (anamorph Paecilomyces variotii No. 5) (NBRC109023).</title>
        <authorList>
            <person name="Oka T."/>
            <person name="Ekino K."/>
            <person name="Fukuda K."/>
            <person name="Nomura Y."/>
        </authorList>
    </citation>
    <scope>NUCLEOTIDE SEQUENCE [LARGE SCALE GENOMIC DNA]</scope>
    <source>
        <strain evidence="12">No. 5 / NBRC 109023</strain>
    </source>
</reference>
<evidence type="ECO:0000256" key="1">
    <source>
        <dbReference type="ARBA" id="ARBA00013017"/>
    </source>
</evidence>
<dbReference type="PANTHER" id="PTHR42801">
    <property type="entry name" value="THIOREDOXIN-DEPENDENT PEROXIDE REDUCTASE"/>
    <property type="match status" value="1"/>
</dbReference>
<comment type="similarity">
    <text evidence="8">Belongs to the peroxiredoxin family. BCP/PrxQ subfamily.</text>
</comment>
<dbReference type="InParanoid" id="V5HVH5"/>
<gene>
    <name evidence="11" type="ORF">PVAR5_2324</name>
</gene>
<keyword evidence="6" id="KW-0676">Redox-active center</keyword>
<dbReference type="GO" id="GO:0045454">
    <property type="term" value="P:cell redox homeostasis"/>
    <property type="evidence" value="ECO:0007669"/>
    <property type="project" value="TreeGrafter"/>
</dbReference>
<dbReference type="HOGENOM" id="CLU_042529_5_0_1"/>
<dbReference type="CDD" id="cd02970">
    <property type="entry name" value="PRX_like2"/>
    <property type="match status" value="1"/>
</dbReference>
<keyword evidence="4" id="KW-0560">Oxidoreductase</keyword>
<organism evidence="11 12">
    <name type="scientific">Byssochlamys spectabilis (strain No. 5 / NBRC 109023)</name>
    <name type="common">Paecilomyces variotii</name>
    <dbReference type="NCBI Taxonomy" id="1356009"/>
    <lineage>
        <taxon>Eukaryota</taxon>
        <taxon>Fungi</taxon>
        <taxon>Dikarya</taxon>
        <taxon>Ascomycota</taxon>
        <taxon>Pezizomycotina</taxon>
        <taxon>Eurotiomycetes</taxon>
        <taxon>Eurotiomycetidae</taxon>
        <taxon>Eurotiales</taxon>
        <taxon>Thermoascaceae</taxon>
        <taxon>Paecilomyces</taxon>
    </lineage>
</organism>
<evidence type="ECO:0000256" key="6">
    <source>
        <dbReference type="ARBA" id="ARBA00023284"/>
    </source>
</evidence>
<evidence type="ECO:0000256" key="5">
    <source>
        <dbReference type="ARBA" id="ARBA00023157"/>
    </source>
</evidence>
<keyword evidence="2" id="KW-0575">Peroxidase</keyword>
<protein>
    <recommendedName>
        <fullName evidence="1">thioredoxin-dependent peroxiredoxin</fullName>
        <ecNumber evidence="1">1.11.1.24</ecNumber>
    </recommendedName>
    <alternativeName>
        <fullName evidence="7">Thioredoxin peroxidase</fullName>
    </alternativeName>
</protein>
<dbReference type="AlphaFoldDB" id="V5HVH5"/>
<evidence type="ECO:0000256" key="4">
    <source>
        <dbReference type="ARBA" id="ARBA00023002"/>
    </source>
</evidence>
<keyword evidence="3" id="KW-0049">Antioxidant</keyword>
<dbReference type="eggNOG" id="ENOG502SNU5">
    <property type="taxonomic scope" value="Eukaryota"/>
</dbReference>
<comment type="catalytic activity">
    <reaction evidence="9">
        <text>a hydroperoxide + [thioredoxin]-dithiol = an alcohol + [thioredoxin]-disulfide + H2O</text>
        <dbReference type="Rhea" id="RHEA:62620"/>
        <dbReference type="Rhea" id="RHEA-COMP:10698"/>
        <dbReference type="Rhea" id="RHEA-COMP:10700"/>
        <dbReference type="ChEBI" id="CHEBI:15377"/>
        <dbReference type="ChEBI" id="CHEBI:29950"/>
        <dbReference type="ChEBI" id="CHEBI:30879"/>
        <dbReference type="ChEBI" id="CHEBI:35924"/>
        <dbReference type="ChEBI" id="CHEBI:50058"/>
        <dbReference type="EC" id="1.11.1.24"/>
    </reaction>
</comment>
<evidence type="ECO:0000259" key="10">
    <source>
        <dbReference type="PROSITE" id="PS51352"/>
    </source>
</evidence>
<dbReference type="GO" id="GO:0034599">
    <property type="term" value="P:cellular response to oxidative stress"/>
    <property type="evidence" value="ECO:0007669"/>
    <property type="project" value="TreeGrafter"/>
</dbReference>
<feature type="domain" description="Thioredoxin" evidence="10">
    <location>
        <begin position="44"/>
        <end position="217"/>
    </location>
</feature>
<dbReference type="PANTHER" id="PTHR42801:SF7">
    <property type="entry name" value="SLL1159 PROTEIN"/>
    <property type="match status" value="1"/>
</dbReference>
<evidence type="ECO:0000256" key="9">
    <source>
        <dbReference type="ARBA" id="ARBA00049091"/>
    </source>
</evidence>
<evidence type="ECO:0000256" key="3">
    <source>
        <dbReference type="ARBA" id="ARBA00022862"/>
    </source>
</evidence>
<dbReference type="EMBL" id="BAUL01000065">
    <property type="protein sequence ID" value="GAD93710.1"/>
    <property type="molecule type" value="Genomic_DNA"/>
</dbReference>
<dbReference type="OrthoDB" id="338622at2759"/>
<dbReference type="PROSITE" id="PS51352">
    <property type="entry name" value="THIOREDOXIN_2"/>
    <property type="match status" value="1"/>
</dbReference>
<evidence type="ECO:0000313" key="11">
    <source>
        <dbReference type="EMBL" id="GAD93710.1"/>
    </source>
</evidence>
<accession>V5HVH5</accession>
<dbReference type="InterPro" id="IPR013766">
    <property type="entry name" value="Thioredoxin_domain"/>
</dbReference>
<keyword evidence="12" id="KW-1185">Reference proteome</keyword>
<dbReference type="InterPro" id="IPR036249">
    <property type="entry name" value="Thioredoxin-like_sf"/>
</dbReference>
<dbReference type="Pfam" id="PF00578">
    <property type="entry name" value="AhpC-TSA"/>
    <property type="match status" value="1"/>
</dbReference>
<sequence>MKELLAPQLQKVEEDLATAPDNIKHPILHSKVDFAKEFELRSIIKVGRKLPDFKLPDANGDEVSSTDLLAQGPLLITFYRGGWCPFCNLALRALQKHLDDIKSHGANLVAISPELPDTSLTTAQKNELSFPVLSDIGLRFARKLGIVWKQPDTLRPVFEIFENDLKARNGDNSFEVPVPVTLLVGRDGIVRNVFAESDYAKRVEPQEVIYWLTQLNS</sequence>
<dbReference type="InterPro" id="IPR000866">
    <property type="entry name" value="AhpC/TSA"/>
</dbReference>
<dbReference type="Proteomes" id="UP000018001">
    <property type="component" value="Unassembled WGS sequence"/>
</dbReference>
<dbReference type="SUPFAM" id="SSF52833">
    <property type="entry name" value="Thioredoxin-like"/>
    <property type="match status" value="1"/>
</dbReference>
<evidence type="ECO:0000256" key="8">
    <source>
        <dbReference type="ARBA" id="ARBA00038489"/>
    </source>
</evidence>
<evidence type="ECO:0000313" key="12">
    <source>
        <dbReference type="Proteomes" id="UP000018001"/>
    </source>
</evidence>
<evidence type="ECO:0000256" key="7">
    <source>
        <dbReference type="ARBA" id="ARBA00032824"/>
    </source>
</evidence>
<dbReference type="GO" id="GO:0005737">
    <property type="term" value="C:cytoplasm"/>
    <property type="evidence" value="ECO:0007669"/>
    <property type="project" value="TreeGrafter"/>
</dbReference>
<comment type="caution">
    <text evidence="11">The sequence shown here is derived from an EMBL/GenBank/DDBJ whole genome shotgun (WGS) entry which is preliminary data.</text>
</comment>
<dbReference type="GO" id="GO:0008379">
    <property type="term" value="F:thioredoxin peroxidase activity"/>
    <property type="evidence" value="ECO:0007669"/>
    <property type="project" value="TreeGrafter"/>
</dbReference>
<dbReference type="EC" id="1.11.1.24" evidence="1"/>